<dbReference type="PANTHER" id="PTHR30118">
    <property type="entry name" value="HTH-TYPE TRANSCRIPTIONAL REGULATOR LEUO-RELATED"/>
    <property type="match status" value="1"/>
</dbReference>
<dbReference type="GO" id="GO:0003700">
    <property type="term" value="F:DNA-binding transcription factor activity"/>
    <property type="evidence" value="ECO:0007669"/>
    <property type="project" value="InterPro"/>
</dbReference>
<dbReference type="SUPFAM" id="SSF53850">
    <property type="entry name" value="Periplasmic binding protein-like II"/>
    <property type="match status" value="1"/>
</dbReference>
<gene>
    <name evidence="6" type="ORF">E2553_26980</name>
</gene>
<feature type="domain" description="HTH lysR-type" evidence="5">
    <location>
        <begin position="6"/>
        <end position="63"/>
    </location>
</feature>
<comment type="similarity">
    <text evidence="1">Belongs to the LysR transcriptional regulatory family.</text>
</comment>
<dbReference type="Pfam" id="PF00126">
    <property type="entry name" value="HTH_1"/>
    <property type="match status" value="1"/>
</dbReference>
<evidence type="ECO:0000313" key="6">
    <source>
        <dbReference type="EMBL" id="TFE40411.1"/>
    </source>
</evidence>
<dbReference type="Gene3D" id="1.10.10.10">
    <property type="entry name" value="Winged helix-like DNA-binding domain superfamily/Winged helix DNA-binding domain"/>
    <property type="match status" value="1"/>
</dbReference>
<sequence>MRLNGLDLNLLMVLDALLRERSVSLAAITLNLGQSAVSSALSRLREHFQDELLIPLNRQMVPTALALDLQGVVKEWLQDIDTIVHAQPEFSPRHMRREFVVLCSDYIAETFIPRVMRVLAEEAPDVVISVRPLEASVTLLPEGLARRGAHFCILPSEHCSALHPRAHLFHERFSAVVWRDHPTLGDTLTLDRLRDMSHVAVQFSDNGPDALDAKPLALSGVMRRTPVVVDQFALAAQLVVGTPYIALIPNRLGCLWAKSLPLRVLELPQGTRDIEFDEALQWSEAQLDDPPLRWFRDKMLEVARDH</sequence>
<protein>
    <submittedName>
        <fullName evidence="6">LysR family transcriptional regulator</fullName>
    </submittedName>
</protein>
<dbReference type="InterPro" id="IPR036388">
    <property type="entry name" value="WH-like_DNA-bd_sf"/>
</dbReference>
<dbReference type="AlphaFoldDB" id="A0A4Y8MSH2"/>
<dbReference type="RefSeq" id="WP_134462494.1">
    <property type="nucleotide sequence ID" value="NZ_JBHSSZ010000042.1"/>
</dbReference>
<comment type="caution">
    <text evidence="6">The sequence shown here is derived from an EMBL/GenBank/DDBJ whole genome shotgun (WGS) entry which is preliminary data.</text>
</comment>
<dbReference type="SUPFAM" id="SSF46785">
    <property type="entry name" value="Winged helix' DNA-binding domain"/>
    <property type="match status" value="1"/>
</dbReference>
<evidence type="ECO:0000256" key="2">
    <source>
        <dbReference type="ARBA" id="ARBA00023015"/>
    </source>
</evidence>
<dbReference type="Proteomes" id="UP000297385">
    <property type="component" value="Unassembled WGS sequence"/>
</dbReference>
<keyword evidence="2" id="KW-0805">Transcription regulation</keyword>
<reference evidence="6 7" key="1">
    <citation type="submission" date="2019-03" db="EMBL/GenBank/DDBJ databases">
        <title>Complete Genome Sequence of Paraburkholderia dipogonis ICMP 19430T, a Nitrogen-fixing Symbiont of the South African Invasive Legume Dipogon lignosus in New Zealand.</title>
        <authorList>
            <person name="De Meyer S.E."/>
        </authorList>
    </citation>
    <scope>NUCLEOTIDE SEQUENCE [LARGE SCALE GENOMIC DNA]</scope>
    <source>
        <strain evidence="6 7">ICMP 19430</strain>
    </source>
</reference>
<evidence type="ECO:0000256" key="1">
    <source>
        <dbReference type="ARBA" id="ARBA00009437"/>
    </source>
</evidence>
<evidence type="ECO:0000313" key="7">
    <source>
        <dbReference type="Proteomes" id="UP000297385"/>
    </source>
</evidence>
<dbReference type="PROSITE" id="PS50931">
    <property type="entry name" value="HTH_LYSR"/>
    <property type="match status" value="1"/>
</dbReference>
<dbReference type="Pfam" id="PF03466">
    <property type="entry name" value="LysR_substrate"/>
    <property type="match status" value="1"/>
</dbReference>
<evidence type="ECO:0000259" key="5">
    <source>
        <dbReference type="PROSITE" id="PS50931"/>
    </source>
</evidence>
<dbReference type="InterPro" id="IPR005119">
    <property type="entry name" value="LysR_subst-bd"/>
</dbReference>
<organism evidence="6 7">
    <name type="scientific">Paraburkholderia dipogonis</name>
    <dbReference type="NCBI Taxonomy" id="1211383"/>
    <lineage>
        <taxon>Bacteria</taxon>
        <taxon>Pseudomonadati</taxon>
        <taxon>Pseudomonadota</taxon>
        <taxon>Betaproteobacteria</taxon>
        <taxon>Burkholderiales</taxon>
        <taxon>Burkholderiaceae</taxon>
        <taxon>Paraburkholderia</taxon>
    </lineage>
</organism>
<dbReference type="GeneID" id="97306598"/>
<dbReference type="Gene3D" id="3.40.190.10">
    <property type="entry name" value="Periplasmic binding protein-like II"/>
    <property type="match status" value="2"/>
</dbReference>
<name>A0A4Y8MSH2_9BURK</name>
<dbReference type="InterPro" id="IPR036390">
    <property type="entry name" value="WH_DNA-bd_sf"/>
</dbReference>
<dbReference type="EMBL" id="SNVI01000002">
    <property type="protein sequence ID" value="TFE40411.1"/>
    <property type="molecule type" value="Genomic_DNA"/>
</dbReference>
<keyword evidence="3" id="KW-0238">DNA-binding</keyword>
<dbReference type="PANTHER" id="PTHR30118:SF6">
    <property type="entry name" value="HTH-TYPE TRANSCRIPTIONAL REGULATOR LEUO"/>
    <property type="match status" value="1"/>
</dbReference>
<evidence type="ECO:0000256" key="4">
    <source>
        <dbReference type="ARBA" id="ARBA00023163"/>
    </source>
</evidence>
<evidence type="ECO:0000256" key="3">
    <source>
        <dbReference type="ARBA" id="ARBA00023125"/>
    </source>
</evidence>
<keyword evidence="4" id="KW-0804">Transcription</keyword>
<dbReference type="InterPro" id="IPR050389">
    <property type="entry name" value="LysR-type_TF"/>
</dbReference>
<proteinExistence type="inferred from homology"/>
<dbReference type="GO" id="GO:0003677">
    <property type="term" value="F:DNA binding"/>
    <property type="evidence" value="ECO:0007669"/>
    <property type="project" value="UniProtKB-KW"/>
</dbReference>
<dbReference type="InterPro" id="IPR000847">
    <property type="entry name" value="LysR_HTH_N"/>
</dbReference>
<accession>A0A4Y8MSH2</accession>